<evidence type="ECO:0000256" key="3">
    <source>
        <dbReference type="ARBA" id="ARBA00012219"/>
    </source>
</evidence>
<evidence type="ECO:0000256" key="1">
    <source>
        <dbReference type="ARBA" id="ARBA00004990"/>
    </source>
</evidence>
<dbReference type="SUPFAM" id="SSF52374">
    <property type="entry name" value="Nucleotidylyl transferase"/>
    <property type="match status" value="1"/>
</dbReference>
<reference evidence="13" key="1">
    <citation type="submission" date="2022-07" db="EMBL/GenBank/DDBJ databases">
        <title>Phylogenomic reconstructions and comparative analyses of Kickxellomycotina fungi.</title>
        <authorList>
            <person name="Reynolds N.K."/>
            <person name="Stajich J.E."/>
            <person name="Barry K."/>
            <person name="Grigoriev I.V."/>
            <person name="Crous P."/>
            <person name="Smith M.E."/>
        </authorList>
    </citation>
    <scope>NUCLEOTIDE SEQUENCE</scope>
    <source>
        <strain evidence="13">RSA 567</strain>
    </source>
</reference>
<dbReference type="InterPro" id="IPR004821">
    <property type="entry name" value="Cyt_trans-like"/>
</dbReference>
<evidence type="ECO:0000313" key="13">
    <source>
        <dbReference type="EMBL" id="KAJ1982394.1"/>
    </source>
</evidence>
<dbReference type="CDD" id="cd00560">
    <property type="entry name" value="PanC"/>
    <property type="match status" value="1"/>
</dbReference>
<comment type="catalytic activity">
    <reaction evidence="11">
        <text>(R)-pantoate + beta-alanine + ATP = (R)-pantothenate + AMP + diphosphate + H(+)</text>
        <dbReference type="Rhea" id="RHEA:10912"/>
        <dbReference type="ChEBI" id="CHEBI:15378"/>
        <dbReference type="ChEBI" id="CHEBI:15980"/>
        <dbReference type="ChEBI" id="CHEBI:29032"/>
        <dbReference type="ChEBI" id="CHEBI:30616"/>
        <dbReference type="ChEBI" id="CHEBI:33019"/>
        <dbReference type="ChEBI" id="CHEBI:57966"/>
        <dbReference type="ChEBI" id="CHEBI:456215"/>
        <dbReference type="EC" id="6.3.2.1"/>
    </reaction>
</comment>
<evidence type="ECO:0000256" key="11">
    <source>
        <dbReference type="ARBA" id="ARBA00048258"/>
    </source>
</evidence>
<dbReference type="Gene3D" id="3.40.50.620">
    <property type="entry name" value="HUPs"/>
    <property type="match status" value="1"/>
</dbReference>
<dbReference type="Proteomes" id="UP001151582">
    <property type="component" value="Unassembled WGS sequence"/>
</dbReference>
<evidence type="ECO:0000256" key="2">
    <source>
        <dbReference type="ARBA" id="ARBA00009256"/>
    </source>
</evidence>
<sequence length="363" mass="39931">MAPTSADTDAGSLNRPLVLHTTSQVHAWRRQQTKLDRTVGFVPTMGALHRGHLELVRRARAQCDSVVVSIFVNPSQFAPHEDLDQYPRDLDTDLAKLSAPATMAETQTATTVTTTAPNMSSQARSSQPPARPLADMVFVPSVCEMYPSGITLNRAEQRGTFVEVLGKSHQMEGITRPHFFRGVATVVNKFFNIVVPDYAYFGQKDAQQCVVVKSMVRDLCLPIKVVVVPTVRDHQRHHDINDRSSDGLALSSRNKYLTSPDQRRQATTLYRALTAAAALYRPAGDNSHASATRTTDRESLLTAARKVFEDEPSPEVQLEYLSLAHPDTLEELDAVGADGAILSGAFRVGQTRLIDNILLNCTL</sequence>
<dbReference type="InterPro" id="IPR014729">
    <property type="entry name" value="Rossmann-like_a/b/a_fold"/>
</dbReference>
<dbReference type="NCBIfam" id="TIGR00125">
    <property type="entry name" value="cyt_tran_rel"/>
    <property type="match status" value="1"/>
</dbReference>
<feature type="region of interest" description="Disordered" evidence="12">
    <location>
        <begin position="235"/>
        <end position="257"/>
    </location>
</feature>
<keyword evidence="14" id="KW-1185">Reference proteome</keyword>
<evidence type="ECO:0000256" key="4">
    <source>
        <dbReference type="ARBA" id="ARBA00015647"/>
    </source>
</evidence>
<evidence type="ECO:0000256" key="6">
    <source>
        <dbReference type="ARBA" id="ARBA00022655"/>
    </source>
</evidence>
<dbReference type="Gene3D" id="3.30.1300.10">
    <property type="entry name" value="Pantoate-beta-alanine ligase, C-terminal domain"/>
    <property type="match status" value="1"/>
</dbReference>
<comment type="caution">
    <text evidence="13">The sequence shown here is derived from an EMBL/GenBank/DDBJ whole genome shotgun (WGS) entry which is preliminary data.</text>
</comment>
<dbReference type="Pfam" id="PF02569">
    <property type="entry name" value="Pantoate_ligase"/>
    <property type="match status" value="1"/>
</dbReference>
<dbReference type="GO" id="GO:0005524">
    <property type="term" value="F:ATP binding"/>
    <property type="evidence" value="ECO:0007669"/>
    <property type="project" value="UniProtKB-KW"/>
</dbReference>
<feature type="compositionally biased region" description="Polar residues" evidence="12">
    <location>
        <begin position="117"/>
        <end position="128"/>
    </location>
</feature>
<comment type="pathway">
    <text evidence="1">Cofactor biosynthesis; (R)-pantothenate biosynthesis; (R)-pantothenate from (R)-pantoate and beta-alanine: step 1/1.</text>
</comment>
<keyword evidence="7" id="KW-0547">Nucleotide-binding</keyword>
<evidence type="ECO:0000256" key="9">
    <source>
        <dbReference type="ARBA" id="ARBA00029902"/>
    </source>
</evidence>
<dbReference type="HAMAP" id="MF_00158">
    <property type="entry name" value="PanC"/>
    <property type="match status" value="1"/>
</dbReference>
<comment type="similarity">
    <text evidence="2">Belongs to the pantothenate synthetase family.</text>
</comment>
<evidence type="ECO:0000313" key="14">
    <source>
        <dbReference type="Proteomes" id="UP001151582"/>
    </source>
</evidence>
<accession>A0A9W8B9C1</accession>
<evidence type="ECO:0000256" key="12">
    <source>
        <dbReference type="SAM" id="MobiDB-lite"/>
    </source>
</evidence>
<evidence type="ECO:0000256" key="7">
    <source>
        <dbReference type="ARBA" id="ARBA00022741"/>
    </source>
</evidence>
<name>A0A9W8B9C1_9FUNG</name>
<evidence type="ECO:0000256" key="8">
    <source>
        <dbReference type="ARBA" id="ARBA00022840"/>
    </source>
</evidence>
<keyword evidence="8" id="KW-0067">ATP-binding</keyword>
<feature type="region of interest" description="Disordered" evidence="12">
    <location>
        <begin position="107"/>
        <end position="130"/>
    </location>
</feature>
<evidence type="ECO:0000256" key="5">
    <source>
        <dbReference type="ARBA" id="ARBA00022598"/>
    </source>
</evidence>
<gene>
    <name evidence="13" type="primary">pan6_1</name>
    <name evidence="13" type="ORF">H4R34_001742</name>
</gene>
<feature type="compositionally biased region" description="Basic and acidic residues" evidence="12">
    <location>
        <begin position="235"/>
        <end position="245"/>
    </location>
</feature>
<keyword evidence="5 13" id="KW-0436">Ligase</keyword>
<dbReference type="PANTHER" id="PTHR21299:SF1">
    <property type="entry name" value="PANTOATE--BETA-ALANINE LIGASE"/>
    <property type="match status" value="1"/>
</dbReference>
<dbReference type="InterPro" id="IPR042176">
    <property type="entry name" value="Pantoate_ligase_C"/>
</dbReference>
<dbReference type="PANTHER" id="PTHR21299">
    <property type="entry name" value="CYTIDYLATE KINASE/PANTOATE-BETA-ALANINE LIGASE"/>
    <property type="match status" value="1"/>
</dbReference>
<dbReference type="GO" id="GO:0015940">
    <property type="term" value="P:pantothenate biosynthetic process"/>
    <property type="evidence" value="ECO:0007669"/>
    <property type="project" value="UniProtKB-KW"/>
</dbReference>
<dbReference type="EMBL" id="JANBQB010000092">
    <property type="protein sequence ID" value="KAJ1982394.1"/>
    <property type="molecule type" value="Genomic_DNA"/>
</dbReference>
<dbReference type="GO" id="GO:0004592">
    <property type="term" value="F:pantoate-beta-alanine ligase activity"/>
    <property type="evidence" value="ECO:0007669"/>
    <property type="project" value="UniProtKB-EC"/>
</dbReference>
<proteinExistence type="inferred from homology"/>
<dbReference type="InterPro" id="IPR003721">
    <property type="entry name" value="Pantoate_ligase"/>
</dbReference>
<dbReference type="AlphaFoldDB" id="A0A9W8B9C1"/>
<feature type="compositionally biased region" description="Low complexity" evidence="12">
    <location>
        <begin position="107"/>
        <end position="116"/>
    </location>
</feature>
<dbReference type="EC" id="6.3.2.1" evidence="3"/>
<evidence type="ECO:0000256" key="10">
    <source>
        <dbReference type="ARBA" id="ARBA00032806"/>
    </source>
</evidence>
<dbReference type="OrthoDB" id="2020436at2759"/>
<organism evidence="13 14">
    <name type="scientific">Dimargaris verticillata</name>
    <dbReference type="NCBI Taxonomy" id="2761393"/>
    <lineage>
        <taxon>Eukaryota</taxon>
        <taxon>Fungi</taxon>
        <taxon>Fungi incertae sedis</taxon>
        <taxon>Zoopagomycota</taxon>
        <taxon>Kickxellomycotina</taxon>
        <taxon>Dimargaritomycetes</taxon>
        <taxon>Dimargaritales</taxon>
        <taxon>Dimargaritaceae</taxon>
        <taxon>Dimargaris</taxon>
    </lineage>
</organism>
<keyword evidence="6" id="KW-0566">Pantothenate biosynthesis</keyword>
<protein>
    <recommendedName>
        <fullName evidence="4">Pantoate--beta-alanine ligase</fullName>
        <ecNumber evidence="3">6.3.2.1</ecNumber>
    </recommendedName>
    <alternativeName>
        <fullName evidence="10">Pantoate-activating enzyme</fullName>
    </alternativeName>
    <alternativeName>
        <fullName evidence="9">Pantothenate synthetase</fullName>
    </alternativeName>
</protein>